<evidence type="ECO:0000256" key="1">
    <source>
        <dbReference type="ARBA" id="ARBA00006598"/>
    </source>
</evidence>
<dbReference type="InterPro" id="IPR037229">
    <property type="entry name" value="Ribosomal_bL35_sf"/>
</dbReference>
<dbReference type="PANTHER" id="PTHR33343:SF1">
    <property type="entry name" value="LARGE RIBOSOMAL SUBUNIT PROTEIN BL35M"/>
    <property type="match status" value="1"/>
</dbReference>
<dbReference type="PANTHER" id="PTHR33343">
    <property type="entry name" value="54S RIBOSOMAL PROTEIN BL35M"/>
    <property type="match status" value="1"/>
</dbReference>
<organism evidence="8 9">
    <name type="scientific">Alienimonas californiensis</name>
    <dbReference type="NCBI Taxonomy" id="2527989"/>
    <lineage>
        <taxon>Bacteria</taxon>
        <taxon>Pseudomonadati</taxon>
        <taxon>Planctomycetota</taxon>
        <taxon>Planctomycetia</taxon>
        <taxon>Planctomycetales</taxon>
        <taxon>Planctomycetaceae</taxon>
        <taxon>Alienimonas</taxon>
    </lineage>
</organism>
<dbReference type="InterPro" id="IPR001706">
    <property type="entry name" value="Ribosomal_bL35"/>
</dbReference>
<dbReference type="HAMAP" id="MF_00514">
    <property type="entry name" value="Ribosomal_bL35"/>
    <property type="match status" value="1"/>
</dbReference>
<keyword evidence="3 5" id="KW-0687">Ribonucleoprotein</keyword>
<sequence length="66" mass="7156">MPKQKTHKGMKKRFKITASGKATHRSANRGHKLSSKSASRKRQLRTEGIISGTMAKKIAAAIAPGQ</sequence>
<dbReference type="AlphaFoldDB" id="A0A517PF83"/>
<dbReference type="Pfam" id="PF01632">
    <property type="entry name" value="Ribosomal_L35p"/>
    <property type="match status" value="1"/>
</dbReference>
<dbReference type="SUPFAM" id="SSF143034">
    <property type="entry name" value="L35p-like"/>
    <property type="match status" value="1"/>
</dbReference>
<dbReference type="OrthoDB" id="47476at2"/>
<dbReference type="InterPro" id="IPR021137">
    <property type="entry name" value="Ribosomal_bL35-like"/>
</dbReference>
<gene>
    <name evidence="5 8" type="primary">rpmI</name>
    <name evidence="8" type="ORF">CA12_41800</name>
</gene>
<evidence type="ECO:0000256" key="4">
    <source>
        <dbReference type="ARBA" id="ARBA00071664"/>
    </source>
</evidence>
<evidence type="ECO:0000256" key="6">
    <source>
        <dbReference type="RuleBase" id="RU000568"/>
    </source>
</evidence>
<keyword evidence="2 5" id="KW-0689">Ribosomal protein</keyword>
<accession>A0A517PF83</accession>
<comment type="similarity">
    <text evidence="1 5 6">Belongs to the bacterial ribosomal protein bL35 family.</text>
</comment>
<dbReference type="GO" id="GO:0003735">
    <property type="term" value="F:structural constituent of ribosome"/>
    <property type="evidence" value="ECO:0007669"/>
    <property type="project" value="InterPro"/>
</dbReference>
<keyword evidence="9" id="KW-1185">Reference proteome</keyword>
<feature type="compositionally biased region" description="Basic residues" evidence="7">
    <location>
        <begin position="1"/>
        <end position="15"/>
    </location>
</feature>
<dbReference type="FunFam" id="4.10.410.60:FF:000001">
    <property type="entry name" value="50S ribosomal protein L35"/>
    <property type="match status" value="1"/>
</dbReference>
<protein>
    <recommendedName>
        <fullName evidence="4 5">Large ribosomal subunit protein bL35</fullName>
    </recommendedName>
</protein>
<dbReference type="KEGG" id="acaf:CA12_41800"/>
<reference evidence="8 9" key="1">
    <citation type="submission" date="2019-02" db="EMBL/GenBank/DDBJ databases">
        <title>Deep-cultivation of Planctomycetes and their phenomic and genomic characterization uncovers novel biology.</title>
        <authorList>
            <person name="Wiegand S."/>
            <person name="Jogler M."/>
            <person name="Boedeker C."/>
            <person name="Pinto D."/>
            <person name="Vollmers J."/>
            <person name="Rivas-Marin E."/>
            <person name="Kohn T."/>
            <person name="Peeters S.H."/>
            <person name="Heuer A."/>
            <person name="Rast P."/>
            <person name="Oberbeckmann S."/>
            <person name="Bunk B."/>
            <person name="Jeske O."/>
            <person name="Meyerdierks A."/>
            <person name="Storesund J.E."/>
            <person name="Kallscheuer N."/>
            <person name="Luecker S."/>
            <person name="Lage O.M."/>
            <person name="Pohl T."/>
            <person name="Merkel B.J."/>
            <person name="Hornburger P."/>
            <person name="Mueller R.-W."/>
            <person name="Bruemmer F."/>
            <person name="Labrenz M."/>
            <person name="Spormann A.M."/>
            <person name="Op den Camp H."/>
            <person name="Overmann J."/>
            <person name="Amann R."/>
            <person name="Jetten M.S.M."/>
            <person name="Mascher T."/>
            <person name="Medema M.H."/>
            <person name="Devos D.P."/>
            <person name="Kaster A.-K."/>
            <person name="Ovreas L."/>
            <person name="Rohde M."/>
            <person name="Galperin M.Y."/>
            <person name="Jogler C."/>
        </authorList>
    </citation>
    <scope>NUCLEOTIDE SEQUENCE [LARGE SCALE GENOMIC DNA]</scope>
    <source>
        <strain evidence="8 9">CA12</strain>
    </source>
</reference>
<dbReference type="GO" id="GO:0022625">
    <property type="term" value="C:cytosolic large ribosomal subunit"/>
    <property type="evidence" value="ECO:0007669"/>
    <property type="project" value="TreeGrafter"/>
</dbReference>
<evidence type="ECO:0000256" key="7">
    <source>
        <dbReference type="SAM" id="MobiDB-lite"/>
    </source>
</evidence>
<evidence type="ECO:0000313" key="9">
    <source>
        <dbReference type="Proteomes" id="UP000318741"/>
    </source>
</evidence>
<proteinExistence type="inferred from homology"/>
<evidence type="ECO:0000313" key="8">
    <source>
        <dbReference type="EMBL" id="QDT18041.1"/>
    </source>
</evidence>
<dbReference type="Gene3D" id="4.10.410.60">
    <property type="match status" value="1"/>
</dbReference>
<dbReference type="GO" id="GO:0006412">
    <property type="term" value="P:translation"/>
    <property type="evidence" value="ECO:0007669"/>
    <property type="project" value="UniProtKB-UniRule"/>
</dbReference>
<evidence type="ECO:0000256" key="2">
    <source>
        <dbReference type="ARBA" id="ARBA00022980"/>
    </source>
</evidence>
<name>A0A517PF83_9PLAN</name>
<feature type="region of interest" description="Disordered" evidence="7">
    <location>
        <begin position="1"/>
        <end position="46"/>
    </location>
</feature>
<dbReference type="PRINTS" id="PR00064">
    <property type="entry name" value="RIBOSOMALL35"/>
</dbReference>
<evidence type="ECO:0000256" key="3">
    <source>
        <dbReference type="ARBA" id="ARBA00023274"/>
    </source>
</evidence>
<dbReference type="EMBL" id="CP036265">
    <property type="protein sequence ID" value="QDT18041.1"/>
    <property type="molecule type" value="Genomic_DNA"/>
</dbReference>
<evidence type="ECO:0000256" key="5">
    <source>
        <dbReference type="HAMAP-Rule" id="MF_00514"/>
    </source>
</evidence>
<feature type="compositionally biased region" description="Basic residues" evidence="7">
    <location>
        <begin position="22"/>
        <end position="43"/>
    </location>
</feature>
<dbReference type="NCBIfam" id="TIGR00001">
    <property type="entry name" value="rpmI_bact"/>
    <property type="match status" value="1"/>
</dbReference>
<dbReference type="RefSeq" id="WP_145361020.1">
    <property type="nucleotide sequence ID" value="NZ_CP036265.1"/>
</dbReference>
<dbReference type="Proteomes" id="UP000318741">
    <property type="component" value="Chromosome"/>
</dbReference>